<sequence>MTAYSDIPPRSTAPLLIYIASIRCASDHRSQAFFETAPARAQRHNTVIAAHSRCEQTCTAAIAS</sequence>
<evidence type="ECO:0000313" key="1">
    <source>
        <dbReference type="EMBL" id="CAD6994807.1"/>
    </source>
</evidence>
<protein>
    <submittedName>
        <fullName evidence="1">(Mediterranean fruit fly) hypothetical protein</fullName>
    </submittedName>
</protein>
<organism evidence="1 2">
    <name type="scientific">Ceratitis capitata</name>
    <name type="common">Mediterranean fruit fly</name>
    <name type="synonym">Tephritis capitata</name>
    <dbReference type="NCBI Taxonomy" id="7213"/>
    <lineage>
        <taxon>Eukaryota</taxon>
        <taxon>Metazoa</taxon>
        <taxon>Ecdysozoa</taxon>
        <taxon>Arthropoda</taxon>
        <taxon>Hexapoda</taxon>
        <taxon>Insecta</taxon>
        <taxon>Pterygota</taxon>
        <taxon>Neoptera</taxon>
        <taxon>Endopterygota</taxon>
        <taxon>Diptera</taxon>
        <taxon>Brachycera</taxon>
        <taxon>Muscomorpha</taxon>
        <taxon>Tephritoidea</taxon>
        <taxon>Tephritidae</taxon>
        <taxon>Ceratitis</taxon>
        <taxon>Ceratitis</taxon>
    </lineage>
</organism>
<dbReference type="AlphaFoldDB" id="A0A811UA23"/>
<proteinExistence type="predicted"/>
<comment type="caution">
    <text evidence="1">The sequence shown here is derived from an EMBL/GenBank/DDBJ whole genome shotgun (WGS) entry which is preliminary data.</text>
</comment>
<accession>A0A811UA23</accession>
<keyword evidence="2" id="KW-1185">Reference proteome</keyword>
<dbReference type="EMBL" id="CAJHJT010000001">
    <property type="protein sequence ID" value="CAD6994807.1"/>
    <property type="molecule type" value="Genomic_DNA"/>
</dbReference>
<reference evidence="1" key="1">
    <citation type="submission" date="2020-11" db="EMBL/GenBank/DDBJ databases">
        <authorList>
            <person name="Whitehead M."/>
        </authorList>
    </citation>
    <scope>NUCLEOTIDE SEQUENCE</scope>
    <source>
        <strain evidence="1">EGII</strain>
    </source>
</reference>
<gene>
    <name evidence="1" type="ORF">CCAP1982_LOCUS3537</name>
</gene>
<evidence type="ECO:0000313" key="2">
    <source>
        <dbReference type="Proteomes" id="UP000606786"/>
    </source>
</evidence>
<dbReference type="Proteomes" id="UP000606786">
    <property type="component" value="Unassembled WGS sequence"/>
</dbReference>
<name>A0A811UA23_CERCA</name>